<dbReference type="OrthoDB" id="4586300at2759"/>
<evidence type="ECO:0000313" key="3">
    <source>
        <dbReference type="Proteomes" id="UP000664534"/>
    </source>
</evidence>
<sequence>MASPSALGQPSGPDPGSVLCDDCKKSVLEPSQNTENRPFRDRVRQVMSEWLLSPRMWPMGYIIGSPYSPFLVEKEHPNRDWRNAFEDLLALESGGDMISLESRKQEKAVAANFHWERASRCIEKLNRLNARDATGFALAQQALNLSKSPGNETDPSIVSWLENKLSGAKQMAQRRVALAEMFKEREANRSQFTASRHKDRGQWMASLITSGALRGWCSALEDSEDAEFICLNKESVASEDADGISFTERELSEHIEDGKPLEQWTPGPPLYQVPHQSPDVLADDHPSVEESVSPPPEEAIYVSRIPERPYFSRQTTTAERITLPNGNMATRVVMRNYLTDGSVEEKVIVQEPGKVLQEVEKAKALIQDRMIGFDQPI</sequence>
<dbReference type="Proteomes" id="UP000664534">
    <property type="component" value="Unassembled WGS sequence"/>
</dbReference>
<gene>
    <name evidence="2" type="ORF">IMSHALPRED_001734</name>
</gene>
<reference evidence="2" key="1">
    <citation type="submission" date="2021-03" db="EMBL/GenBank/DDBJ databases">
        <authorList>
            <person name="Tagirdzhanova G."/>
        </authorList>
    </citation>
    <scope>NUCLEOTIDE SEQUENCE</scope>
</reference>
<protein>
    <submittedName>
        <fullName evidence="2">Uncharacterized protein</fullName>
    </submittedName>
</protein>
<proteinExistence type="predicted"/>
<name>A0A8H3J3J9_9LECA</name>
<evidence type="ECO:0000313" key="2">
    <source>
        <dbReference type="EMBL" id="CAF9940062.1"/>
    </source>
</evidence>
<evidence type="ECO:0000256" key="1">
    <source>
        <dbReference type="SAM" id="MobiDB-lite"/>
    </source>
</evidence>
<feature type="region of interest" description="Disordered" evidence="1">
    <location>
        <begin position="1"/>
        <end position="22"/>
    </location>
</feature>
<dbReference type="EMBL" id="CAJPDT010000127">
    <property type="protein sequence ID" value="CAF9940062.1"/>
    <property type="molecule type" value="Genomic_DNA"/>
</dbReference>
<comment type="caution">
    <text evidence="2">The sequence shown here is derived from an EMBL/GenBank/DDBJ whole genome shotgun (WGS) entry which is preliminary data.</text>
</comment>
<dbReference type="AlphaFoldDB" id="A0A8H3J3J9"/>
<accession>A0A8H3J3J9</accession>
<organism evidence="2 3">
    <name type="scientific">Imshaugia aleurites</name>
    <dbReference type="NCBI Taxonomy" id="172621"/>
    <lineage>
        <taxon>Eukaryota</taxon>
        <taxon>Fungi</taxon>
        <taxon>Dikarya</taxon>
        <taxon>Ascomycota</taxon>
        <taxon>Pezizomycotina</taxon>
        <taxon>Lecanoromycetes</taxon>
        <taxon>OSLEUM clade</taxon>
        <taxon>Lecanoromycetidae</taxon>
        <taxon>Lecanorales</taxon>
        <taxon>Lecanorineae</taxon>
        <taxon>Parmeliaceae</taxon>
        <taxon>Imshaugia</taxon>
    </lineage>
</organism>
<keyword evidence="3" id="KW-1185">Reference proteome</keyword>